<dbReference type="InterPro" id="IPR050976">
    <property type="entry name" value="Snaclec"/>
</dbReference>
<proteinExistence type="predicted"/>
<dbReference type="PANTHER" id="PTHR22991">
    <property type="entry name" value="PROTEIN CBG13490"/>
    <property type="match status" value="1"/>
</dbReference>
<gene>
    <name evidence="2" type="ORF">PFISCL1PPCAC_17755</name>
</gene>
<name>A0AAV5W7N0_9BILA</name>
<evidence type="ECO:0000313" key="2">
    <source>
        <dbReference type="EMBL" id="GMT26458.1"/>
    </source>
</evidence>
<evidence type="ECO:0000313" key="3">
    <source>
        <dbReference type="Proteomes" id="UP001432322"/>
    </source>
</evidence>
<dbReference type="AlphaFoldDB" id="A0AAV5W7N0"/>
<dbReference type="EMBL" id="BTSY01000005">
    <property type="protein sequence ID" value="GMT26458.1"/>
    <property type="molecule type" value="Genomic_DNA"/>
</dbReference>
<reference evidence="2" key="1">
    <citation type="submission" date="2023-10" db="EMBL/GenBank/DDBJ databases">
        <title>Genome assembly of Pristionchus species.</title>
        <authorList>
            <person name="Yoshida K."/>
            <person name="Sommer R.J."/>
        </authorList>
    </citation>
    <scope>NUCLEOTIDE SEQUENCE</scope>
    <source>
        <strain evidence="2">RS5133</strain>
    </source>
</reference>
<keyword evidence="1" id="KW-1015">Disulfide bond</keyword>
<dbReference type="Proteomes" id="UP001432322">
    <property type="component" value="Unassembled WGS sequence"/>
</dbReference>
<dbReference type="PANTHER" id="PTHR22991:SF40">
    <property type="entry name" value="PROTEIN CBG13490"/>
    <property type="match status" value="1"/>
</dbReference>
<dbReference type="Gene3D" id="3.10.100.10">
    <property type="entry name" value="Mannose-Binding Protein A, subunit A"/>
    <property type="match status" value="1"/>
</dbReference>
<feature type="non-terminal residue" evidence="2">
    <location>
        <position position="1"/>
    </location>
</feature>
<protein>
    <submittedName>
        <fullName evidence="2">Uncharacterized protein</fullName>
    </submittedName>
</protein>
<accession>A0AAV5W7N0</accession>
<organism evidence="2 3">
    <name type="scientific">Pristionchus fissidentatus</name>
    <dbReference type="NCBI Taxonomy" id="1538716"/>
    <lineage>
        <taxon>Eukaryota</taxon>
        <taxon>Metazoa</taxon>
        <taxon>Ecdysozoa</taxon>
        <taxon>Nematoda</taxon>
        <taxon>Chromadorea</taxon>
        <taxon>Rhabditida</taxon>
        <taxon>Rhabditina</taxon>
        <taxon>Diplogasteromorpha</taxon>
        <taxon>Diplogasteroidea</taxon>
        <taxon>Neodiplogasteridae</taxon>
        <taxon>Pristionchus</taxon>
    </lineage>
</organism>
<comment type="caution">
    <text evidence="2">The sequence shown here is derived from an EMBL/GenBank/DDBJ whole genome shotgun (WGS) entry which is preliminary data.</text>
</comment>
<sequence length="203" mass="21953">ELLFSGRCVKTVAQRAKDTPEKMLAKYKTECGNTKTFLPIVKNDMDNDGFDKIAAAAPHDASKMGDLVLLGVECDAKTHRLRWMDGSAINYTKNGIENSRDCTKGDILVSNPDDNKWEFVSASRTDYFFSIICATAPIDDTTSGKPCGDEYQELKLNGPDEGGPACLPECKCDTLADPCKPGCACGPDCGCAPVCFKVSITVF</sequence>
<evidence type="ECO:0000256" key="1">
    <source>
        <dbReference type="ARBA" id="ARBA00023157"/>
    </source>
</evidence>
<dbReference type="InterPro" id="IPR016186">
    <property type="entry name" value="C-type_lectin-like/link_sf"/>
</dbReference>
<keyword evidence="3" id="KW-1185">Reference proteome</keyword>